<gene>
    <name evidence="1" type="ORF">NCTC10343_01276</name>
    <name evidence="2" type="ORF">NCTC10343_02963</name>
</gene>
<dbReference type="EMBL" id="UGSC01000001">
    <property type="protein sequence ID" value="SUA70093.1"/>
    <property type="molecule type" value="Genomic_DNA"/>
</dbReference>
<dbReference type="Proteomes" id="UP000254400">
    <property type="component" value="Unassembled WGS sequence"/>
</dbReference>
<evidence type="ECO:0000313" key="1">
    <source>
        <dbReference type="EMBL" id="SUA67400.1"/>
    </source>
</evidence>
<evidence type="ECO:0000313" key="2">
    <source>
        <dbReference type="EMBL" id="SUA70093.1"/>
    </source>
</evidence>
<dbReference type="GeneID" id="93350073"/>
<protein>
    <submittedName>
        <fullName evidence="2">Uncharacterized protein</fullName>
    </submittedName>
</protein>
<proteinExistence type="predicted"/>
<name>A0A378Y074_PAEPO</name>
<evidence type="ECO:0000313" key="3">
    <source>
        <dbReference type="Proteomes" id="UP000254400"/>
    </source>
</evidence>
<reference evidence="2 3" key="1">
    <citation type="submission" date="2018-06" db="EMBL/GenBank/DDBJ databases">
        <authorList>
            <consortium name="Pathogen Informatics"/>
            <person name="Doyle S."/>
        </authorList>
    </citation>
    <scope>NUCLEOTIDE SEQUENCE [LARGE SCALE GENOMIC DNA]</scope>
    <source>
        <strain evidence="2 3">NCTC10343</strain>
    </source>
</reference>
<dbReference type="EMBL" id="UGSC01000001">
    <property type="protein sequence ID" value="SUA67400.1"/>
    <property type="molecule type" value="Genomic_DNA"/>
</dbReference>
<dbReference type="RefSeq" id="WP_019686469.1">
    <property type="nucleotide sequence ID" value="NZ_CP036496.1"/>
</dbReference>
<accession>A0A378Y074</accession>
<dbReference type="AlphaFoldDB" id="A0A378Y074"/>
<organism evidence="2 3">
    <name type="scientific">Paenibacillus polymyxa</name>
    <name type="common">Bacillus polymyxa</name>
    <dbReference type="NCBI Taxonomy" id="1406"/>
    <lineage>
        <taxon>Bacteria</taxon>
        <taxon>Bacillati</taxon>
        <taxon>Bacillota</taxon>
        <taxon>Bacilli</taxon>
        <taxon>Bacillales</taxon>
        <taxon>Paenibacillaceae</taxon>
        <taxon>Paenibacillus</taxon>
    </lineage>
</organism>
<sequence>MPRLKFEMWKCQTKRGYMSRFTDGRGISTDSWWDSPQLSIDHVGTEYLKQSHRHPNTRNDRHINFIKDRYKVEMARLKASEGEA</sequence>